<evidence type="ECO:0000256" key="8">
    <source>
        <dbReference type="ARBA" id="ARBA00022771"/>
    </source>
</evidence>
<dbReference type="GO" id="GO:0016740">
    <property type="term" value="F:transferase activity"/>
    <property type="evidence" value="ECO:0007669"/>
    <property type="project" value="UniProtKB-KW"/>
</dbReference>
<evidence type="ECO:0000256" key="2">
    <source>
        <dbReference type="ARBA" id="ARBA00004906"/>
    </source>
</evidence>
<keyword evidence="4" id="KW-0813">Transport</keyword>
<dbReference type="GO" id="GO:0008270">
    <property type="term" value="F:zinc ion binding"/>
    <property type="evidence" value="ECO:0007669"/>
    <property type="project" value="UniProtKB-KW"/>
</dbReference>
<comment type="similarity">
    <text evidence="3">Belongs to the pex2/pex10/pex12 family.</text>
</comment>
<evidence type="ECO:0000256" key="3">
    <source>
        <dbReference type="ARBA" id="ARBA00008704"/>
    </source>
</evidence>
<dbReference type="PANTHER" id="PTHR48178">
    <property type="entry name" value="PEROXISOME BIOGENESIS FACTOR 2"/>
    <property type="match status" value="1"/>
</dbReference>
<evidence type="ECO:0000256" key="7">
    <source>
        <dbReference type="ARBA" id="ARBA00022723"/>
    </source>
</evidence>
<dbReference type="OrthoDB" id="1701437at2759"/>
<dbReference type="InterPro" id="IPR025654">
    <property type="entry name" value="PEX2/10"/>
</dbReference>
<evidence type="ECO:0000313" key="16">
    <source>
        <dbReference type="EMBL" id="VDN03696.1"/>
    </source>
</evidence>
<organism evidence="18">
    <name type="scientific">Thelazia callipaeda</name>
    <name type="common">Oriental eyeworm</name>
    <name type="synonym">Parasitic nematode</name>
    <dbReference type="NCBI Taxonomy" id="103827"/>
    <lineage>
        <taxon>Eukaryota</taxon>
        <taxon>Metazoa</taxon>
        <taxon>Ecdysozoa</taxon>
        <taxon>Nematoda</taxon>
        <taxon>Chromadorea</taxon>
        <taxon>Rhabditida</taxon>
        <taxon>Spirurina</taxon>
        <taxon>Spiruromorpha</taxon>
        <taxon>Thelazioidea</taxon>
        <taxon>Thelaziidae</taxon>
        <taxon>Thelazia</taxon>
    </lineage>
</organism>
<comment type="subcellular location">
    <subcellularLocation>
        <location evidence="1">Peroxisome membrane</location>
        <topology evidence="1">Multi-pass membrane protein</topology>
    </subcellularLocation>
</comment>
<dbReference type="Proteomes" id="UP000276776">
    <property type="component" value="Unassembled WGS sequence"/>
</dbReference>
<evidence type="ECO:0000256" key="12">
    <source>
        <dbReference type="ARBA" id="ARBA00022989"/>
    </source>
</evidence>
<accession>A0A0N5D0N1</accession>
<keyword evidence="9" id="KW-0833">Ubl conjugation pathway</keyword>
<reference evidence="18" key="1">
    <citation type="submission" date="2017-02" db="UniProtKB">
        <authorList>
            <consortium name="WormBaseParasite"/>
        </authorList>
    </citation>
    <scope>IDENTIFICATION</scope>
</reference>
<keyword evidence="17" id="KW-1185">Reference proteome</keyword>
<dbReference type="GO" id="GO:0016558">
    <property type="term" value="P:protein import into peroxisome matrix"/>
    <property type="evidence" value="ECO:0007669"/>
    <property type="project" value="InterPro"/>
</dbReference>
<evidence type="ECO:0000313" key="18">
    <source>
        <dbReference type="WBParaSite" id="TCLT_0000636301-mRNA-1"/>
    </source>
</evidence>
<keyword evidence="7" id="KW-0479">Metal-binding</keyword>
<proteinExistence type="inferred from homology"/>
<gene>
    <name evidence="16" type="ORF">TCLT_LOCUS6352</name>
</gene>
<evidence type="ECO:0000256" key="14">
    <source>
        <dbReference type="ARBA" id="ARBA00023140"/>
    </source>
</evidence>
<dbReference type="EMBL" id="UYYF01004409">
    <property type="protein sequence ID" value="VDN03696.1"/>
    <property type="molecule type" value="Genomic_DNA"/>
</dbReference>
<evidence type="ECO:0000256" key="5">
    <source>
        <dbReference type="ARBA" id="ARBA00022679"/>
    </source>
</evidence>
<comment type="pathway">
    <text evidence="2">Protein modification; protein ubiquitination.</text>
</comment>
<keyword evidence="6 15" id="KW-0812">Transmembrane</keyword>
<keyword evidence="13 15" id="KW-0472">Membrane</keyword>
<evidence type="ECO:0000256" key="15">
    <source>
        <dbReference type="SAM" id="Phobius"/>
    </source>
</evidence>
<reference evidence="16 17" key="2">
    <citation type="submission" date="2018-11" db="EMBL/GenBank/DDBJ databases">
        <authorList>
            <consortium name="Pathogen Informatics"/>
        </authorList>
    </citation>
    <scope>NUCLEOTIDE SEQUENCE [LARGE SCALE GENOMIC DNA]</scope>
</reference>
<evidence type="ECO:0000256" key="10">
    <source>
        <dbReference type="ARBA" id="ARBA00022833"/>
    </source>
</evidence>
<evidence type="ECO:0000256" key="11">
    <source>
        <dbReference type="ARBA" id="ARBA00022927"/>
    </source>
</evidence>
<evidence type="ECO:0000313" key="17">
    <source>
        <dbReference type="Proteomes" id="UP000276776"/>
    </source>
</evidence>
<sequence>MTRNYARIASLDHHRKCDLIYQIVHTYFKKWKNDLPPSIACRLDHMNDEFRLITEFSVWLSRMSCGYKVNMLSRWQWILHSTISLFIPYMVKRLLPLSIRQARWMYKIVAIFRFANLLQLLLFYHMGGYQNIVERVTQMKVVYKKELGLLNFGALNQQLIWHLFRDFLILLVSMKSEFWKSTKYRSGKDLNAVLCTECAQGVIIPVKNINCGHIRCYTCYHSEPSCATCGNVNTSCFRFLQVSESGS</sequence>
<keyword evidence="8" id="KW-0863">Zinc-finger</keyword>
<evidence type="ECO:0000256" key="13">
    <source>
        <dbReference type="ARBA" id="ARBA00023136"/>
    </source>
</evidence>
<dbReference type="GO" id="GO:0005778">
    <property type="term" value="C:peroxisomal membrane"/>
    <property type="evidence" value="ECO:0007669"/>
    <property type="project" value="UniProtKB-SubCell"/>
</dbReference>
<evidence type="ECO:0000256" key="1">
    <source>
        <dbReference type="ARBA" id="ARBA00004585"/>
    </source>
</evidence>
<feature type="transmembrane region" description="Helical" evidence="15">
    <location>
        <begin position="104"/>
        <end position="124"/>
    </location>
</feature>
<keyword evidence="10" id="KW-0862">Zinc</keyword>
<dbReference type="AlphaFoldDB" id="A0A0N5D0N1"/>
<dbReference type="OMA" id="CQQRVVI"/>
<name>A0A0N5D0N1_THECL</name>
<protein>
    <submittedName>
        <fullName evidence="18">RING-type domain-containing protein</fullName>
    </submittedName>
</protein>
<evidence type="ECO:0000256" key="9">
    <source>
        <dbReference type="ARBA" id="ARBA00022786"/>
    </source>
</evidence>
<evidence type="ECO:0000256" key="6">
    <source>
        <dbReference type="ARBA" id="ARBA00022692"/>
    </source>
</evidence>
<dbReference type="STRING" id="103827.A0A0N5D0N1"/>
<keyword evidence="11" id="KW-0653">Protein transport</keyword>
<dbReference type="PANTHER" id="PTHR48178:SF1">
    <property type="entry name" value="PEROXISOME BIOGENESIS FACTOR 2"/>
    <property type="match status" value="1"/>
</dbReference>
<keyword evidence="12 15" id="KW-1133">Transmembrane helix</keyword>
<dbReference type="WBParaSite" id="TCLT_0000636301-mRNA-1">
    <property type="protein sequence ID" value="TCLT_0000636301-mRNA-1"/>
    <property type="gene ID" value="TCLT_0000636301"/>
</dbReference>
<evidence type="ECO:0000256" key="4">
    <source>
        <dbReference type="ARBA" id="ARBA00022448"/>
    </source>
</evidence>
<keyword evidence="14" id="KW-0576">Peroxisome</keyword>
<keyword evidence="5" id="KW-0808">Transferase</keyword>